<reference evidence="2 3" key="1">
    <citation type="submission" date="2018-08" db="EMBL/GenBank/DDBJ databases">
        <title>A genome reference for cultivated species of the human gut microbiota.</title>
        <authorList>
            <person name="Zou Y."/>
            <person name="Xue W."/>
            <person name="Luo G."/>
        </authorList>
    </citation>
    <scope>NUCLEOTIDE SEQUENCE [LARGE SCALE GENOMIC DNA]</scope>
    <source>
        <strain evidence="2 3">AF37-6AC</strain>
    </source>
</reference>
<dbReference type="AlphaFoldDB" id="A0A415LH45"/>
<dbReference type="Gene3D" id="3.90.550.10">
    <property type="entry name" value="Spore Coat Polysaccharide Biosynthesis Protein SpsA, Chain A"/>
    <property type="match status" value="1"/>
</dbReference>
<dbReference type="SUPFAM" id="SSF53448">
    <property type="entry name" value="Nucleotide-diphospho-sugar transferases"/>
    <property type="match status" value="1"/>
</dbReference>
<dbReference type="Proteomes" id="UP000285897">
    <property type="component" value="Unassembled WGS sequence"/>
</dbReference>
<protein>
    <submittedName>
        <fullName evidence="2">Glycosyltransferase family 2 protein</fullName>
    </submittedName>
</protein>
<dbReference type="RefSeq" id="WP_118393105.1">
    <property type="nucleotide sequence ID" value="NZ_JBDMIJ010000003.1"/>
</dbReference>
<evidence type="ECO:0000313" key="3">
    <source>
        <dbReference type="Proteomes" id="UP000285897"/>
    </source>
</evidence>
<dbReference type="PANTHER" id="PTHR22916:SF3">
    <property type="entry name" value="UDP-GLCNAC:BETAGAL BETA-1,3-N-ACETYLGLUCOSAMINYLTRANSFERASE-LIKE PROTEIN 1"/>
    <property type="match status" value="1"/>
</dbReference>
<feature type="domain" description="Glycosyltransferase 2-like" evidence="1">
    <location>
        <begin position="5"/>
        <end position="173"/>
    </location>
</feature>
<dbReference type="Pfam" id="PF00535">
    <property type="entry name" value="Glycos_transf_2"/>
    <property type="match status" value="1"/>
</dbReference>
<accession>A0A415LH45</accession>
<gene>
    <name evidence="2" type="ORF">DW021_08640</name>
</gene>
<dbReference type="InterPro" id="IPR001173">
    <property type="entry name" value="Glyco_trans_2-like"/>
</dbReference>
<keyword evidence="2" id="KW-0808">Transferase</keyword>
<dbReference type="InterPro" id="IPR029044">
    <property type="entry name" value="Nucleotide-diphossugar_trans"/>
</dbReference>
<evidence type="ECO:0000313" key="2">
    <source>
        <dbReference type="EMBL" id="RHL47737.1"/>
    </source>
</evidence>
<dbReference type="GO" id="GO:0016758">
    <property type="term" value="F:hexosyltransferase activity"/>
    <property type="evidence" value="ECO:0007669"/>
    <property type="project" value="UniProtKB-ARBA"/>
</dbReference>
<dbReference type="CDD" id="cd00761">
    <property type="entry name" value="Glyco_tranf_GTA_type"/>
    <property type="match status" value="1"/>
</dbReference>
<name>A0A415LH45_9FIRM</name>
<comment type="caution">
    <text evidence="2">The sequence shown here is derived from an EMBL/GenBank/DDBJ whole genome shotgun (WGS) entry which is preliminary data.</text>
</comment>
<sequence>MAYFTICIPVYNRKDTIIRTLSSIMTQNFQSYEVIIVDDGSTDGTDIVVKQYLDEKEDDRYIYIYKENGGKHSALNVGIRNATGKFFLILDSDDWFVENALNSLYSHCVEIENDDTCCGIMGRTINSDTGEIIGDLFDLNNPVSSYFEYHFILPQKMYVQDCYEAVKVSILKQYSYPEQKGMRFVPEAYIFDKIGIKYTLILTNDVFRITEYREDGMTLDKDFKKKNVVGYLYHYISRIEDVIIPRKMPAFLKIKLLILSWWRYWQCVNIDTKQQGPRIERITIMGHIVRIVTPIINKIFEKKYPQYVR</sequence>
<organism evidence="2 3">
    <name type="scientific">Blautia obeum</name>
    <dbReference type="NCBI Taxonomy" id="40520"/>
    <lineage>
        <taxon>Bacteria</taxon>
        <taxon>Bacillati</taxon>
        <taxon>Bacillota</taxon>
        <taxon>Clostridia</taxon>
        <taxon>Lachnospirales</taxon>
        <taxon>Lachnospiraceae</taxon>
        <taxon>Blautia</taxon>
    </lineage>
</organism>
<evidence type="ECO:0000259" key="1">
    <source>
        <dbReference type="Pfam" id="PF00535"/>
    </source>
</evidence>
<proteinExistence type="predicted"/>
<dbReference type="PANTHER" id="PTHR22916">
    <property type="entry name" value="GLYCOSYLTRANSFERASE"/>
    <property type="match status" value="1"/>
</dbReference>
<dbReference type="EMBL" id="QROS01000005">
    <property type="protein sequence ID" value="RHL47737.1"/>
    <property type="molecule type" value="Genomic_DNA"/>
</dbReference>